<evidence type="ECO:0000313" key="4">
    <source>
        <dbReference type="EMBL" id="GCC28663.1"/>
    </source>
</evidence>
<dbReference type="AlphaFoldDB" id="A0A401SE83"/>
<evidence type="ECO:0000256" key="1">
    <source>
        <dbReference type="ARBA" id="ARBA00023136"/>
    </source>
</evidence>
<sequence>MQFSYLPPKEEDTILRLLSVTGNLADQLYYPCEHLAWAADYRILNINSEKWWMFSNTLWTLSLVLGALRSFRVVQMLKKKLKGTQNNTYLRTDEANHLSRQAYQTRMRAEILNIISCLADLTNAIHWMPPGFLWAGKFPEWLVGLMGTVSSVISLYQMSCGSCSNKDP</sequence>
<dbReference type="STRING" id="137246.A0A401SE83"/>
<name>A0A401SE83_CHIPU</name>
<dbReference type="OrthoDB" id="10005898at2759"/>
<gene>
    <name evidence="4" type="ORF">chiPu_0007095</name>
</gene>
<evidence type="ECO:0008006" key="6">
    <source>
        <dbReference type="Google" id="ProtNLM"/>
    </source>
</evidence>
<dbReference type="GO" id="GO:0005778">
    <property type="term" value="C:peroxisomal membrane"/>
    <property type="evidence" value="ECO:0007669"/>
    <property type="project" value="UniProtKB-SubCell"/>
</dbReference>
<dbReference type="PANTHER" id="PTHR20990:SF1">
    <property type="entry name" value="PEROXISOMAL MEMBRANE PROTEIN 11C"/>
    <property type="match status" value="1"/>
</dbReference>
<dbReference type="Proteomes" id="UP000287033">
    <property type="component" value="Unassembled WGS sequence"/>
</dbReference>
<dbReference type="InterPro" id="IPR008733">
    <property type="entry name" value="PEX11"/>
</dbReference>
<organism evidence="4 5">
    <name type="scientific">Chiloscyllium punctatum</name>
    <name type="common">Brownbanded bambooshark</name>
    <name type="synonym">Hemiscyllium punctatum</name>
    <dbReference type="NCBI Taxonomy" id="137246"/>
    <lineage>
        <taxon>Eukaryota</taxon>
        <taxon>Metazoa</taxon>
        <taxon>Chordata</taxon>
        <taxon>Craniata</taxon>
        <taxon>Vertebrata</taxon>
        <taxon>Chondrichthyes</taxon>
        <taxon>Elasmobranchii</taxon>
        <taxon>Galeomorphii</taxon>
        <taxon>Galeoidea</taxon>
        <taxon>Orectolobiformes</taxon>
        <taxon>Hemiscylliidae</taxon>
        <taxon>Chiloscyllium</taxon>
    </lineage>
</organism>
<accession>A0A401SE83</accession>
<dbReference type="Pfam" id="PF05648">
    <property type="entry name" value="PEX11"/>
    <property type="match status" value="1"/>
</dbReference>
<keyword evidence="5" id="KW-1185">Reference proteome</keyword>
<dbReference type="GO" id="GO:0016559">
    <property type="term" value="P:peroxisome fission"/>
    <property type="evidence" value="ECO:0007669"/>
    <property type="project" value="InterPro"/>
</dbReference>
<keyword evidence="1" id="KW-0472">Membrane</keyword>
<dbReference type="OMA" id="PRSECCH"/>
<evidence type="ECO:0000256" key="2">
    <source>
        <dbReference type="ARBA" id="ARBA00023140"/>
    </source>
</evidence>
<proteinExistence type="predicted"/>
<dbReference type="EMBL" id="BEZZ01000215">
    <property type="protein sequence ID" value="GCC28663.1"/>
    <property type="molecule type" value="Genomic_DNA"/>
</dbReference>
<dbReference type="InterPro" id="IPR026510">
    <property type="entry name" value="PEX11C_met"/>
</dbReference>
<comment type="caution">
    <text evidence="4">The sequence shown here is derived from an EMBL/GenBank/DDBJ whole genome shotgun (WGS) entry which is preliminary data.</text>
</comment>
<dbReference type="PANTHER" id="PTHR20990">
    <property type="entry name" value="PEROXISOMAL BIOGENESIS FACTOR 11"/>
    <property type="match status" value="1"/>
</dbReference>
<evidence type="ECO:0000313" key="5">
    <source>
        <dbReference type="Proteomes" id="UP000287033"/>
    </source>
</evidence>
<protein>
    <recommendedName>
        <fullName evidence="6">Peroxisomal membrane protein 11C</fullName>
    </recommendedName>
</protein>
<reference evidence="4 5" key="1">
    <citation type="journal article" date="2018" name="Nat. Ecol. Evol.">
        <title>Shark genomes provide insights into elasmobranch evolution and the origin of vertebrates.</title>
        <authorList>
            <person name="Hara Y"/>
            <person name="Yamaguchi K"/>
            <person name="Onimaru K"/>
            <person name="Kadota M"/>
            <person name="Koyanagi M"/>
            <person name="Keeley SD"/>
            <person name="Tatsumi K"/>
            <person name="Tanaka K"/>
            <person name="Motone F"/>
            <person name="Kageyama Y"/>
            <person name="Nozu R"/>
            <person name="Adachi N"/>
            <person name="Nishimura O"/>
            <person name="Nakagawa R"/>
            <person name="Tanegashima C"/>
            <person name="Kiyatake I"/>
            <person name="Matsumoto R"/>
            <person name="Murakumo K"/>
            <person name="Nishida K"/>
            <person name="Terakita A"/>
            <person name="Kuratani S"/>
            <person name="Sato K"/>
            <person name="Hyodo S Kuraku.S."/>
        </authorList>
    </citation>
    <scope>NUCLEOTIDE SEQUENCE [LARGE SCALE GENOMIC DNA]</scope>
</reference>
<evidence type="ECO:0000256" key="3">
    <source>
        <dbReference type="ARBA" id="ARBA00046271"/>
    </source>
</evidence>
<comment type="subcellular location">
    <subcellularLocation>
        <location evidence="3">Peroxisome membrane</location>
    </subcellularLocation>
</comment>
<keyword evidence="2" id="KW-0576">Peroxisome</keyword>